<evidence type="ECO:0000256" key="10">
    <source>
        <dbReference type="SAM" id="Phobius"/>
    </source>
</evidence>
<comment type="catalytic activity">
    <reaction evidence="1">
        <text>ATP + protein L-histidine = ADP + protein N-phospho-L-histidine.</text>
        <dbReference type="EC" id="2.7.13.3"/>
    </reaction>
</comment>
<dbReference type="RefSeq" id="WP_125249555.1">
    <property type="nucleotide sequence ID" value="NZ_RSEB01000006.1"/>
</dbReference>
<dbReference type="PANTHER" id="PTHR24421:SF10">
    <property type="entry name" value="NITRATE_NITRITE SENSOR PROTEIN NARQ"/>
    <property type="match status" value="1"/>
</dbReference>
<evidence type="ECO:0000256" key="3">
    <source>
        <dbReference type="ARBA" id="ARBA00022553"/>
    </source>
</evidence>
<dbReference type="Gene3D" id="3.30.565.10">
    <property type="entry name" value="Histidine kinase-like ATPase, C-terminal domain"/>
    <property type="match status" value="1"/>
</dbReference>
<evidence type="ECO:0000259" key="11">
    <source>
        <dbReference type="Pfam" id="PF07730"/>
    </source>
</evidence>
<evidence type="ECO:0000313" key="13">
    <source>
        <dbReference type="Proteomes" id="UP000277256"/>
    </source>
</evidence>
<dbReference type="CDD" id="cd16917">
    <property type="entry name" value="HATPase_UhpB-NarQ-NarX-like"/>
    <property type="match status" value="1"/>
</dbReference>
<keyword evidence="6 12" id="KW-0418">Kinase</keyword>
<dbReference type="Pfam" id="PF07730">
    <property type="entry name" value="HisKA_3"/>
    <property type="match status" value="1"/>
</dbReference>
<feature type="transmembrane region" description="Helical" evidence="10">
    <location>
        <begin position="47"/>
        <end position="64"/>
    </location>
</feature>
<keyword evidence="8" id="KW-0902">Two-component regulatory system</keyword>
<dbReference type="Gene3D" id="1.20.5.1930">
    <property type="match status" value="1"/>
</dbReference>
<dbReference type="AlphaFoldDB" id="A0A426USW4"/>
<name>A0A426USW4_9ACTN</name>
<dbReference type="OrthoDB" id="227596at2"/>
<reference evidence="12 13" key="1">
    <citation type="submission" date="2018-12" db="EMBL/GenBank/DDBJ databases">
        <title>Glycomyces sp. YIM 121974 draft genome.</title>
        <authorList>
            <person name="Li Q."/>
        </authorList>
    </citation>
    <scope>NUCLEOTIDE SEQUENCE [LARGE SCALE GENOMIC DNA]</scope>
    <source>
        <strain evidence="12 13">YIM 121974</strain>
    </source>
</reference>
<dbReference type="SUPFAM" id="SSF55874">
    <property type="entry name" value="ATPase domain of HSP90 chaperone/DNA topoisomerase II/histidine kinase"/>
    <property type="match status" value="1"/>
</dbReference>
<keyword evidence="10" id="KW-0472">Membrane</keyword>
<evidence type="ECO:0000256" key="4">
    <source>
        <dbReference type="ARBA" id="ARBA00022679"/>
    </source>
</evidence>
<feature type="transmembrane region" description="Helical" evidence="10">
    <location>
        <begin position="12"/>
        <end position="41"/>
    </location>
</feature>
<keyword evidence="13" id="KW-1185">Reference proteome</keyword>
<accession>A0A426USW4</accession>
<dbReference type="InterPro" id="IPR050482">
    <property type="entry name" value="Sensor_HK_TwoCompSys"/>
</dbReference>
<proteinExistence type="predicted"/>
<keyword evidence="4" id="KW-0808">Transferase</keyword>
<comment type="caution">
    <text evidence="12">The sequence shown here is derived from an EMBL/GenBank/DDBJ whole genome shotgun (WGS) entry which is preliminary data.</text>
</comment>
<evidence type="ECO:0000256" key="8">
    <source>
        <dbReference type="ARBA" id="ARBA00023012"/>
    </source>
</evidence>
<dbReference type="Proteomes" id="UP000277256">
    <property type="component" value="Unassembled WGS sequence"/>
</dbReference>
<feature type="compositionally biased region" description="Low complexity" evidence="9">
    <location>
        <begin position="387"/>
        <end position="400"/>
    </location>
</feature>
<evidence type="ECO:0000256" key="5">
    <source>
        <dbReference type="ARBA" id="ARBA00022741"/>
    </source>
</evidence>
<feature type="domain" description="Signal transduction histidine kinase subgroup 3 dimerisation and phosphoacceptor" evidence="11">
    <location>
        <begin position="200"/>
        <end position="264"/>
    </location>
</feature>
<gene>
    <name evidence="12" type="ORF">EIW28_20345</name>
</gene>
<dbReference type="PANTHER" id="PTHR24421">
    <property type="entry name" value="NITRATE/NITRITE SENSOR PROTEIN NARX-RELATED"/>
    <property type="match status" value="1"/>
</dbReference>
<evidence type="ECO:0000256" key="6">
    <source>
        <dbReference type="ARBA" id="ARBA00022777"/>
    </source>
</evidence>
<organism evidence="12 13">
    <name type="scientific">Glycomyces terrestris</name>
    <dbReference type="NCBI Taxonomy" id="2493553"/>
    <lineage>
        <taxon>Bacteria</taxon>
        <taxon>Bacillati</taxon>
        <taxon>Actinomycetota</taxon>
        <taxon>Actinomycetes</taxon>
        <taxon>Glycomycetales</taxon>
        <taxon>Glycomycetaceae</taxon>
        <taxon>Glycomyces</taxon>
    </lineage>
</organism>
<evidence type="ECO:0000313" key="12">
    <source>
        <dbReference type="EMBL" id="RRR96801.1"/>
    </source>
</evidence>
<keyword evidence="5" id="KW-0547">Nucleotide-binding</keyword>
<keyword evidence="10" id="KW-1133">Transmembrane helix</keyword>
<evidence type="ECO:0000256" key="1">
    <source>
        <dbReference type="ARBA" id="ARBA00000085"/>
    </source>
</evidence>
<evidence type="ECO:0000256" key="2">
    <source>
        <dbReference type="ARBA" id="ARBA00012438"/>
    </source>
</evidence>
<dbReference type="GO" id="GO:0016020">
    <property type="term" value="C:membrane"/>
    <property type="evidence" value="ECO:0007669"/>
    <property type="project" value="InterPro"/>
</dbReference>
<dbReference type="GO" id="GO:0005524">
    <property type="term" value="F:ATP binding"/>
    <property type="evidence" value="ECO:0007669"/>
    <property type="project" value="UniProtKB-KW"/>
</dbReference>
<dbReference type="InterPro" id="IPR036890">
    <property type="entry name" value="HATPase_C_sf"/>
</dbReference>
<evidence type="ECO:0000256" key="9">
    <source>
        <dbReference type="SAM" id="MobiDB-lite"/>
    </source>
</evidence>
<keyword evidence="10" id="KW-0812">Transmembrane</keyword>
<evidence type="ECO:0000256" key="7">
    <source>
        <dbReference type="ARBA" id="ARBA00022840"/>
    </source>
</evidence>
<keyword evidence="3" id="KW-0597">Phosphoprotein</keyword>
<dbReference type="GO" id="GO:0000155">
    <property type="term" value="F:phosphorelay sensor kinase activity"/>
    <property type="evidence" value="ECO:0007669"/>
    <property type="project" value="InterPro"/>
</dbReference>
<protein>
    <recommendedName>
        <fullName evidence="2">histidine kinase</fullName>
        <ecNumber evidence="2">2.7.13.3</ecNumber>
    </recommendedName>
</protein>
<dbReference type="EC" id="2.7.13.3" evidence="2"/>
<dbReference type="EMBL" id="RSEB01000006">
    <property type="protein sequence ID" value="RRR96801.1"/>
    <property type="molecule type" value="Genomic_DNA"/>
</dbReference>
<feature type="transmembrane region" description="Helical" evidence="10">
    <location>
        <begin position="98"/>
        <end position="125"/>
    </location>
</feature>
<dbReference type="InterPro" id="IPR011712">
    <property type="entry name" value="Sig_transdc_His_kin_sub3_dim/P"/>
</dbReference>
<sequence>MRQFLRLPFTAVPYLGWIHACLAMVLAASIALVTAGLLVFWPTAIPAPLFVAAAWFLTGAVGLLRPARRAGLRLANGLLRTALPAPLRPRRFATAAWLLSWTVAGGALAAVSTVALAALGLPVVWFRGGGAVTFGSDLSVEPGAAGAWTLAAGAGALVAAVYCCAGYTVLMRRLAAQLLGPGLAERLAAAEAEADRAAARNQLARDLHDSIGHTLTASTIQAAVAKQAMESDPESARLAMEAIEGTSRAALEDLDRALGVLRGEPASTRPEPTLADLDALSDRIARTGTELAVELDGDPGSVPDAISREAYRIVQEGVTNALRHAPGAAIRVRLSVAGDRLHLRIVNGLVDAPGERAGGRGLTGVTERVRVLGGHASAGPEGGSEWALSASLPLHAPARS</sequence>
<feature type="transmembrane region" description="Helical" evidence="10">
    <location>
        <begin position="145"/>
        <end position="170"/>
    </location>
</feature>
<keyword evidence="7" id="KW-0067">ATP-binding</keyword>
<feature type="region of interest" description="Disordered" evidence="9">
    <location>
        <begin position="374"/>
        <end position="400"/>
    </location>
</feature>
<dbReference type="GO" id="GO:0046983">
    <property type="term" value="F:protein dimerization activity"/>
    <property type="evidence" value="ECO:0007669"/>
    <property type="project" value="InterPro"/>
</dbReference>